<accession>A0ABR9DWP6</accession>
<protein>
    <submittedName>
        <fullName evidence="1">Uncharacterized protein</fullName>
    </submittedName>
</protein>
<keyword evidence="2" id="KW-1185">Reference proteome</keyword>
<organism evidence="1 2">
    <name type="scientific">Pseudoalteromonas aliena SW19</name>
    <dbReference type="NCBI Taxonomy" id="1314866"/>
    <lineage>
        <taxon>Bacteria</taxon>
        <taxon>Pseudomonadati</taxon>
        <taxon>Pseudomonadota</taxon>
        <taxon>Gammaproteobacteria</taxon>
        <taxon>Alteromonadales</taxon>
        <taxon>Pseudoalteromonadaceae</taxon>
        <taxon>Pseudoalteromonas</taxon>
    </lineage>
</organism>
<gene>
    <name evidence="1" type="ORF">PALI_a3592</name>
</gene>
<proteinExistence type="predicted"/>
<dbReference type="EMBL" id="AQGU01000024">
    <property type="protein sequence ID" value="MBE0358790.1"/>
    <property type="molecule type" value="Genomic_DNA"/>
</dbReference>
<evidence type="ECO:0000313" key="2">
    <source>
        <dbReference type="Proteomes" id="UP000648482"/>
    </source>
</evidence>
<reference evidence="1 2" key="1">
    <citation type="submission" date="2015-06" db="EMBL/GenBank/DDBJ databases">
        <title>Genome sequence of Pseudoalteromonas aliena.</title>
        <authorList>
            <person name="Xie B.-B."/>
            <person name="Rong J.-C."/>
            <person name="Qin Q.-L."/>
            <person name="Zhang Y.-Z."/>
        </authorList>
    </citation>
    <scope>NUCLEOTIDE SEQUENCE [LARGE SCALE GENOMIC DNA]</scope>
    <source>
        <strain evidence="1 2">SW19</strain>
    </source>
</reference>
<dbReference type="Proteomes" id="UP000648482">
    <property type="component" value="Unassembled WGS sequence"/>
</dbReference>
<name>A0ABR9DWP6_9GAMM</name>
<sequence>MDVGKGCEQDAEALLGLTGMEAIRVTQEQLPSPLDYKPRAAIKSPLD</sequence>
<evidence type="ECO:0000313" key="1">
    <source>
        <dbReference type="EMBL" id="MBE0358790.1"/>
    </source>
</evidence>
<comment type="caution">
    <text evidence="1">The sequence shown here is derived from an EMBL/GenBank/DDBJ whole genome shotgun (WGS) entry which is preliminary data.</text>
</comment>